<feature type="signal peptide" evidence="3">
    <location>
        <begin position="1"/>
        <end position="21"/>
    </location>
</feature>
<protein>
    <submittedName>
        <fullName evidence="5">Arylsulfatase</fullName>
        <ecNumber evidence="5">3.1.6.1</ecNumber>
    </submittedName>
</protein>
<dbReference type="InterPro" id="IPR017850">
    <property type="entry name" value="Alkaline_phosphatase_core_sf"/>
</dbReference>
<dbReference type="PANTHER" id="PTHR42693">
    <property type="entry name" value="ARYLSULFATASE FAMILY MEMBER"/>
    <property type="match status" value="1"/>
</dbReference>
<dbReference type="EC" id="3.1.6.1" evidence="5"/>
<evidence type="ECO:0000313" key="5">
    <source>
        <dbReference type="EMBL" id="QDU19998.1"/>
    </source>
</evidence>
<gene>
    <name evidence="5" type="primary">atsA_6</name>
    <name evidence="5" type="ORF">ETAA1_19410</name>
</gene>
<accession>A0A517XR55</accession>
<evidence type="ECO:0000256" key="1">
    <source>
        <dbReference type="ARBA" id="ARBA00008779"/>
    </source>
</evidence>
<keyword evidence="6" id="KW-1185">Reference proteome</keyword>
<dbReference type="RefSeq" id="WP_202920796.1">
    <property type="nucleotide sequence ID" value="NZ_CP036273.1"/>
</dbReference>
<dbReference type="AlphaFoldDB" id="A0A517XR55"/>
<dbReference type="PANTHER" id="PTHR42693:SF53">
    <property type="entry name" value="ENDO-4-O-SULFATASE"/>
    <property type="match status" value="1"/>
</dbReference>
<name>A0A517XR55_9BACT</name>
<evidence type="ECO:0000313" key="6">
    <source>
        <dbReference type="Proteomes" id="UP000319576"/>
    </source>
</evidence>
<dbReference type="CDD" id="cd16025">
    <property type="entry name" value="PAS_like"/>
    <property type="match status" value="1"/>
</dbReference>
<evidence type="ECO:0000259" key="4">
    <source>
        <dbReference type="Pfam" id="PF00884"/>
    </source>
</evidence>
<feature type="chain" id="PRO_5022187268" evidence="3">
    <location>
        <begin position="22"/>
        <end position="525"/>
    </location>
</feature>
<sequence length="525" mass="57315" precursor="true">MLKPLTAAVVLLLGLAPAAVAAPKPNVLLILADDLGYSDLGCYGGEIATPRLDALAQNGVRFTQFYNTARCWPSRAVLLTGFYAQQVHRDRLPTVAGGANGVRQAWARLLPDFLKAAGYRSYHTGKWHVDGKVLAGGFDRSQSMANPGNFFSSRGTAVDDVAQKAPADEKGYYNTIATADHAVACLKDHAANHAGKPFFQYVAFHAPHFPLHALPDDIARYRDRYLDGWDALRNARFAKQKQLGIGTGTLAAVERDLGPPYRYPEAYAKLGPGEAPLPLPWGDLTPEQRRFQATKMAIHAAMVDRMDREIGRILDQLRAMRAYDNTLVVFASDNGASAEIMVRDGGHDPAAAPGSAASYLCLGPGFSGACNTPFRRHKTWVHEGGISTPFIAHWPAGIAARGALRHTPAHFIDFVPTVLELAGVQKPREWAGVRIPAAPGVSLVPAFAADVTIRRDFLWWLHEGNRAVRVGDFKLVAASGKAWELYDMRTDRAEQHDLAGAMPEKARELAEVWQRQTTAFTELAR</sequence>
<feature type="domain" description="Sulfatase N-terminal" evidence="4">
    <location>
        <begin position="25"/>
        <end position="424"/>
    </location>
</feature>
<proteinExistence type="inferred from homology"/>
<dbReference type="GO" id="GO:0004065">
    <property type="term" value="F:arylsulfatase activity"/>
    <property type="evidence" value="ECO:0007669"/>
    <property type="project" value="UniProtKB-EC"/>
</dbReference>
<dbReference type="SUPFAM" id="SSF53649">
    <property type="entry name" value="Alkaline phosphatase-like"/>
    <property type="match status" value="1"/>
</dbReference>
<organism evidence="5 6">
    <name type="scientific">Urbifossiella limnaea</name>
    <dbReference type="NCBI Taxonomy" id="2528023"/>
    <lineage>
        <taxon>Bacteria</taxon>
        <taxon>Pseudomonadati</taxon>
        <taxon>Planctomycetota</taxon>
        <taxon>Planctomycetia</taxon>
        <taxon>Gemmatales</taxon>
        <taxon>Gemmataceae</taxon>
        <taxon>Urbifossiella</taxon>
    </lineage>
</organism>
<dbReference type="InterPro" id="IPR050738">
    <property type="entry name" value="Sulfatase"/>
</dbReference>
<evidence type="ECO:0000256" key="2">
    <source>
        <dbReference type="ARBA" id="ARBA00022801"/>
    </source>
</evidence>
<evidence type="ECO:0000256" key="3">
    <source>
        <dbReference type="SAM" id="SignalP"/>
    </source>
</evidence>
<keyword evidence="2 5" id="KW-0378">Hydrolase</keyword>
<reference evidence="5 6" key="1">
    <citation type="submission" date="2019-02" db="EMBL/GenBank/DDBJ databases">
        <title>Deep-cultivation of Planctomycetes and their phenomic and genomic characterization uncovers novel biology.</title>
        <authorList>
            <person name="Wiegand S."/>
            <person name="Jogler M."/>
            <person name="Boedeker C."/>
            <person name="Pinto D."/>
            <person name="Vollmers J."/>
            <person name="Rivas-Marin E."/>
            <person name="Kohn T."/>
            <person name="Peeters S.H."/>
            <person name="Heuer A."/>
            <person name="Rast P."/>
            <person name="Oberbeckmann S."/>
            <person name="Bunk B."/>
            <person name="Jeske O."/>
            <person name="Meyerdierks A."/>
            <person name="Storesund J.E."/>
            <person name="Kallscheuer N."/>
            <person name="Luecker S."/>
            <person name="Lage O.M."/>
            <person name="Pohl T."/>
            <person name="Merkel B.J."/>
            <person name="Hornburger P."/>
            <person name="Mueller R.-W."/>
            <person name="Bruemmer F."/>
            <person name="Labrenz M."/>
            <person name="Spormann A.M."/>
            <person name="Op den Camp H."/>
            <person name="Overmann J."/>
            <person name="Amann R."/>
            <person name="Jetten M.S.M."/>
            <person name="Mascher T."/>
            <person name="Medema M.H."/>
            <person name="Devos D.P."/>
            <person name="Kaster A.-K."/>
            <person name="Ovreas L."/>
            <person name="Rohde M."/>
            <person name="Galperin M.Y."/>
            <person name="Jogler C."/>
        </authorList>
    </citation>
    <scope>NUCLEOTIDE SEQUENCE [LARGE SCALE GENOMIC DNA]</scope>
    <source>
        <strain evidence="5 6">ETA_A1</strain>
    </source>
</reference>
<comment type="similarity">
    <text evidence="1">Belongs to the sulfatase family.</text>
</comment>
<dbReference type="KEGG" id="uli:ETAA1_19410"/>
<dbReference type="Gene3D" id="3.30.1120.10">
    <property type="match status" value="1"/>
</dbReference>
<dbReference type="Gene3D" id="3.40.720.10">
    <property type="entry name" value="Alkaline Phosphatase, subunit A"/>
    <property type="match status" value="1"/>
</dbReference>
<keyword evidence="3" id="KW-0732">Signal</keyword>
<dbReference type="InterPro" id="IPR000917">
    <property type="entry name" value="Sulfatase_N"/>
</dbReference>
<dbReference type="Pfam" id="PF00884">
    <property type="entry name" value="Sulfatase"/>
    <property type="match status" value="1"/>
</dbReference>
<dbReference type="EMBL" id="CP036273">
    <property type="protein sequence ID" value="QDU19998.1"/>
    <property type="molecule type" value="Genomic_DNA"/>
</dbReference>
<dbReference type="Proteomes" id="UP000319576">
    <property type="component" value="Chromosome"/>
</dbReference>